<evidence type="ECO:0000313" key="5">
    <source>
        <dbReference type="EMBL" id="CAF32142.1"/>
    </source>
</evidence>
<evidence type="ECO:0000256" key="3">
    <source>
        <dbReference type="ARBA" id="ARBA00023242"/>
    </source>
</evidence>
<gene>
    <name evidence="5" type="ORF">AfA10A1.001c</name>
</gene>
<feature type="region of interest" description="Disordered" evidence="4">
    <location>
        <begin position="353"/>
        <end position="421"/>
    </location>
</feature>
<feature type="compositionally biased region" description="Pro residues" evidence="4">
    <location>
        <begin position="249"/>
        <end position="259"/>
    </location>
</feature>
<feature type="region of interest" description="Disordered" evidence="4">
    <location>
        <begin position="727"/>
        <end position="751"/>
    </location>
</feature>
<dbReference type="EMBL" id="BX649607">
    <property type="protein sequence ID" value="CAF32142.1"/>
    <property type="molecule type" value="Genomic_DNA"/>
</dbReference>
<protein>
    <recommendedName>
        <fullName evidence="6">C6 finger domain-containing protein</fullName>
    </recommendedName>
</protein>
<feature type="region of interest" description="Disordered" evidence="4">
    <location>
        <begin position="1"/>
        <end position="32"/>
    </location>
</feature>
<name>Q6MY61_ASPFM</name>
<dbReference type="CDD" id="cd00067">
    <property type="entry name" value="GAL4"/>
    <property type="match status" value="1"/>
</dbReference>
<evidence type="ECO:0000256" key="2">
    <source>
        <dbReference type="ARBA" id="ARBA00023163"/>
    </source>
</evidence>
<accession>Q6MY61</accession>
<feature type="compositionally biased region" description="Basic and acidic residues" evidence="4">
    <location>
        <begin position="481"/>
        <end position="493"/>
    </location>
</feature>
<proteinExistence type="predicted"/>
<feature type="region of interest" description="Disordered" evidence="4">
    <location>
        <begin position="481"/>
        <end position="608"/>
    </location>
</feature>
<evidence type="ECO:0000256" key="1">
    <source>
        <dbReference type="ARBA" id="ARBA00023015"/>
    </source>
</evidence>
<keyword evidence="1" id="KW-0805">Transcription regulation</keyword>
<dbReference type="GO" id="GO:0000981">
    <property type="term" value="F:DNA-binding transcription factor activity, RNA polymerase II-specific"/>
    <property type="evidence" value="ECO:0007669"/>
    <property type="project" value="InterPro"/>
</dbReference>
<dbReference type="InterPro" id="IPR001138">
    <property type="entry name" value="Zn2Cys6_DnaBD"/>
</dbReference>
<reference evidence="5" key="1">
    <citation type="journal article" date="2004" name="Fungal Genet. Biol.">
        <title>Insight into the genome of Aspergillus fumigatus: analysis of a 922 kb region encompassing the nitrate assimilation gene cluster.</title>
        <authorList>
            <person name="Pain A."/>
            <person name="Woodward J."/>
            <person name="Quail M.A."/>
            <person name="Anderson M.J."/>
            <person name="Clark R."/>
            <person name="Collins M."/>
            <person name="Fosker N."/>
            <person name="Fraser A."/>
            <person name="Harris D."/>
            <person name="Larke N."/>
            <person name="Murphy L."/>
            <person name="Humphray S."/>
            <person name="O'Neil S."/>
            <person name="Pertea M."/>
            <person name="Price C."/>
            <person name="Rabbinowitsch E."/>
            <person name="Rajandream M-A."/>
            <person name="Salzberg S."/>
            <person name="Saunders D."/>
            <person name="Seegar K."/>
            <person name="Sharp S."/>
            <person name="Warren T."/>
            <person name="Denning D.W."/>
            <person name="Barrell B."/>
            <person name="Hall N."/>
        </authorList>
    </citation>
    <scope>NUCLEOTIDE SEQUENCE</scope>
</reference>
<keyword evidence="2" id="KW-0804">Transcription</keyword>
<feature type="compositionally biased region" description="Polar residues" evidence="4">
    <location>
        <begin position="364"/>
        <end position="375"/>
    </location>
</feature>
<feature type="compositionally biased region" description="Low complexity" evidence="4">
    <location>
        <begin position="501"/>
        <end position="532"/>
    </location>
</feature>
<keyword evidence="3" id="KW-0539">Nucleus</keyword>
<feature type="region of interest" description="Disordered" evidence="4">
    <location>
        <begin position="241"/>
        <end position="292"/>
    </location>
</feature>
<evidence type="ECO:0008006" key="6">
    <source>
        <dbReference type="Google" id="ProtNLM"/>
    </source>
</evidence>
<evidence type="ECO:0000256" key="4">
    <source>
        <dbReference type="SAM" id="MobiDB-lite"/>
    </source>
</evidence>
<organism evidence="5">
    <name type="scientific">Aspergillus fumigatus</name>
    <name type="common">Neosartorya fumigata</name>
    <dbReference type="NCBI Taxonomy" id="746128"/>
    <lineage>
        <taxon>Eukaryota</taxon>
        <taxon>Fungi</taxon>
        <taxon>Dikarya</taxon>
        <taxon>Ascomycota</taxon>
        <taxon>Pezizomycotina</taxon>
        <taxon>Eurotiomycetes</taxon>
        <taxon>Eurotiomycetidae</taxon>
        <taxon>Eurotiales</taxon>
        <taxon>Aspergillaceae</taxon>
        <taxon>Aspergillus</taxon>
        <taxon>Aspergillus subgen. Fumigati</taxon>
    </lineage>
</organism>
<dbReference type="GO" id="GO:0008270">
    <property type="term" value="F:zinc ion binding"/>
    <property type="evidence" value="ECO:0007669"/>
    <property type="project" value="InterPro"/>
</dbReference>
<sequence>MESRPPAAAEPSNKRPRSPSGDYHPIASKVPKSHSNHLQINYLARQYPDNLPLVSLDDTMPAILHLVGEYDGVLHRHESIAGNLGACPLGPILIKRFERLFDGPPRVLKSHGKEPPNITWLDVVEFAKSKPEQFNLEKSRNGVRVCQFYTKQCRVEISEEDYVLIASGMPQKMIPPQPIIEDEEKELGALEILEKNLQQIIQVADQGRSMSSFKCVSARARQLNHRLKNRRTAIVTRRENDASLKAHQPPQPHQLPQPQQPRSLSPIWRDATGAVPNPLNGNPPSNAHSPSTGFVAVNTSRMNPGEPPVEENALSSQFMFSHSNTDNVTIINGTSIKGASPTTRAELMKKFFTTQDRQARSYEESTGSANRQSSRPRPRASDAGEYNMYNPAPTTVAIPSTPSSLLPPPKANNMEKDDGGPFKMEMVARMEELQRGERILPPCDRCRRLHMDCLKNLTACMGCTKKHAKCSWKDVKEEELREARSDGTTREVGDNAQSKDSPSAHTPASAPTPGAVSVNTTSAAPTPASMAHAPEHDRSREEGSAAYNSRRDSAPTGGPAPGTPSIKDTTPRRAMSEIHGSAVGNHDRRVSINRNNDPVPDDDDPDANSRLMQAIMDTVDHHARVAAAVKENGHEQMNSDRERDRKLRISLSTLPVWQRITADMMGWSWRSCISMRDRFPSDHNHRNRITSSKSEVGHPARSIGFTNRHVKMRQPEAESVMPEASLIGQLMPKRGTKPGGIPTGSLRRVRP</sequence>
<feature type="compositionally biased region" description="Basic and acidic residues" evidence="4">
    <location>
        <begin position="533"/>
        <end position="553"/>
    </location>
</feature>
<feature type="compositionally biased region" description="Polar residues" evidence="4">
    <location>
        <begin position="279"/>
        <end position="292"/>
    </location>
</feature>
<dbReference type="AlphaFoldDB" id="Q6MY61"/>